<gene>
    <name evidence="1" type="ORF">QVD17_17266</name>
</gene>
<dbReference type="EMBL" id="JAUHHV010000004">
    <property type="protein sequence ID" value="KAK1428432.1"/>
    <property type="molecule type" value="Genomic_DNA"/>
</dbReference>
<dbReference type="PANTHER" id="PTHR34538">
    <property type="entry name" value="EXPRESSED PROTEIN"/>
    <property type="match status" value="1"/>
</dbReference>
<accession>A0AAD8P1A4</accession>
<dbReference type="AlphaFoldDB" id="A0AAD8P1A4"/>
<evidence type="ECO:0000313" key="2">
    <source>
        <dbReference type="Proteomes" id="UP001229421"/>
    </source>
</evidence>
<sequence length="109" mass="12593">MKQVSHFLYDSLKSQVISIRAVNSSMWRRKRKIHCSDTLVMYAGGGRRRGGGGGSDTILKQLTWKFKSQWKQAIARHTTTSNRHGYDPQSYSQNFDDGFLYDHLYHSHA</sequence>
<dbReference type="Proteomes" id="UP001229421">
    <property type="component" value="Unassembled WGS sequence"/>
</dbReference>
<evidence type="ECO:0000313" key="1">
    <source>
        <dbReference type="EMBL" id="KAK1428432.1"/>
    </source>
</evidence>
<dbReference type="PANTHER" id="PTHR34538:SF4">
    <property type="entry name" value="EXPRESSED PROTEIN"/>
    <property type="match status" value="1"/>
</dbReference>
<name>A0AAD8P1A4_TARER</name>
<comment type="caution">
    <text evidence="1">The sequence shown here is derived from an EMBL/GenBank/DDBJ whole genome shotgun (WGS) entry which is preliminary data.</text>
</comment>
<proteinExistence type="predicted"/>
<keyword evidence="2" id="KW-1185">Reference proteome</keyword>
<organism evidence="1 2">
    <name type="scientific">Tagetes erecta</name>
    <name type="common">African marigold</name>
    <dbReference type="NCBI Taxonomy" id="13708"/>
    <lineage>
        <taxon>Eukaryota</taxon>
        <taxon>Viridiplantae</taxon>
        <taxon>Streptophyta</taxon>
        <taxon>Embryophyta</taxon>
        <taxon>Tracheophyta</taxon>
        <taxon>Spermatophyta</taxon>
        <taxon>Magnoliopsida</taxon>
        <taxon>eudicotyledons</taxon>
        <taxon>Gunneridae</taxon>
        <taxon>Pentapetalae</taxon>
        <taxon>asterids</taxon>
        <taxon>campanulids</taxon>
        <taxon>Asterales</taxon>
        <taxon>Asteraceae</taxon>
        <taxon>Asteroideae</taxon>
        <taxon>Heliantheae alliance</taxon>
        <taxon>Tageteae</taxon>
        <taxon>Tagetes</taxon>
    </lineage>
</organism>
<reference evidence="1" key="1">
    <citation type="journal article" date="2023" name="bioRxiv">
        <title>Improved chromosome-level genome assembly for marigold (Tagetes erecta).</title>
        <authorList>
            <person name="Jiang F."/>
            <person name="Yuan L."/>
            <person name="Wang S."/>
            <person name="Wang H."/>
            <person name="Xu D."/>
            <person name="Wang A."/>
            <person name="Fan W."/>
        </authorList>
    </citation>
    <scope>NUCLEOTIDE SEQUENCE</scope>
    <source>
        <strain evidence="1">WSJ</strain>
        <tissue evidence="1">Leaf</tissue>
    </source>
</reference>
<protein>
    <submittedName>
        <fullName evidence="1">Uncharacterized protein</fullName>
    </submittedName>
</protein>